<keyword evidence="3" id="KW-1185">Reference proteome</keyword>
<gene>
    <name evidence="2" type="ORF">AFUS01_LOCUS18397</name>
</gene>
<comment type="caution">
    <text evidence="2">The sequence shown here is derived from an EMBL/GenBank/DDBJ whole genome shotgun (WGS) entry which is preliminary data.</text>
</comment>
<dbReference type="AlphaFoldDB" id="A0A8J2K020"/>
<keyword evidence="1" id="KW-0812">Transmembrane</keyword>
<keyword evidence="1" id="KW-0472">Membrane</keyword>
<evidence type="ECO:0000313" key="2">
    <source>
        <dbReference type="EMBL" id="CAG7729702.1"/>
    </source>
</evidence>
<evidence type="ECO:0000256" key="1">
    <source>
        <dbReference type="SAM" id="Phobius"/>
    </source>
</evidence>
<name>A0A8J2K020_9HEXA</name>
<proteinExistence type="predicted"/>
<feature type="transmembrane region" description="Helical" evidence="1">
    <location>
        <begin position="229"/>
        <end position="253"/>
    </location>
</feature>
<sequence>MIIWLLSAIILSNGYKSFLKGSFAADSNYVTKWRFLHELVNFTLYFPTGIPGSLPKSSSIHTSEKTCHVKCDDSRLGLIYLNEEENLSLKYKHSNFLQSLSLECLTIHDLDSHIENTLGKPKTALVAFSYEFDFYWGILSQVAAKKKLRFAHNRKTLNDQAFREPVYVFIPRYIDEKSNLVLKRAKVMLGSGLFWLWEKWDRFPKCLGSKKKKVTFQTCVRPLSMESSIVLAIYALCICNLACVFVFVFEIIFRKYFHTQ</sequence>
<evidence type="ECO:0000313" key="3">
    <source>
        <dbReference type="Proteomes" id="UP000708208"/>
    </source>
</evidence>
<organism evidence="2 3">
    <name type="scientific">Allacma fusca</name>
    <dbReference type="NCBI Taxonomy" id="39272"/>
    <lineage>
        <taxon>Eukaryota</taxon>
        <taxon>Metazoa</taxon>
        <taxon>Ecdysozoa</taxon>
        <taxon>Arthropoda</taxon>
        <taxon>Hexapoda</taxon>
        <taxon>Collembola</taxon>
        <taxon>Symphypleona</taxon>
        <taxon>Sminthuridae</taxon>
        <taxon>Allacma</taxon>
    </lineage>
</organism>
<protein>
    <submittedName>
        <fullName evidence="2">Uncharacterized protein</fullName>
    </submittedName>
</protein>
<dbReference type="EMBL" id="CAJVCH010182751">
    <property type="protein sequence ID" value="CAG7729702.1"/>
    <property type="molecule type" value="Genomic_DNA"/>
</dbReference>
<accession>A0A8J2K020</accession>
<dbReference type="Proteomes" id="UP000708208">
    <property type="component" value="Unassembled WGS sequence"/>
</dbReference>
<reference evidence="2" key="1">
    <citation type="submission" date="2021-06" db="EMBL/GenBank/DDBJ databases">
        <authorList>
            <person name="Hodson N. C."/>
            <person name="Mongue J. A."/>
            <person name="Jaron S. K."/>
        </authorList>
    </citation>
    <scope>NUCLEOTIDE SEQUENCE</scope>
</reference>
<keyword evidence="1" id="KW-1133">Transmembrane helix</keyword>